<evidence type="ECO:0000313" key="2">
    <source>
        <dbReference type="EMBL" id="GFB20593.1"/>
    </source>
</evidence>
<comment type="caution">
    <text evidence="2">The sequence shown here is derived from an EMBL/GenBank/DDBJ whole genome shotgun (WGS) entry which is preliminary data.</text>
</comment>
<evidence type="ECO:0000256" key="1">
    <source>
        <dbReference type="SAM" id="MobiDB-lite"/>
    </source>
</evidence>
<name>A0A699L4G1_TANCI</name>
<proteinExistence type="predicted"/>
<gene>
    <name evidence="2" type="ORF">Tci_692564</name>
</gene>
<feature type="non-terminal residue" evidence="2">
    <location>
        <position position="1"/>
    </location>
</feature>
<organism evidence="2">
    <name type="scientific">Tanacetum cinerariifolium</name>
    <name type="common">Dalmatian daisy</name>
    <name type="synonym">Chrysanthemum cinerariifolium</name>
    <dbReference type="NCBI Taxonomy" id="118510"/>
    <lineage>
        <taxon>Eukaryota</taxon>
        <taxon>Viridiplantae</taxon>
        <taxon>Streptophyta</taxon>
        <taxon>Embryophyta</taxon>
        <taxon>Tracheophyta</taxon>
        <taxon>Spermatophyta</taxon>
        <taxon>Magnoliopsida</taxon>
        <taxon>eudicotyledons</taxon>
        <taxon>Gunneridae</taxon>
        <taxon>Pentapetalae</taxon>
        <taxon>asterids</taxon>
        <taxon>campanulids</taxon>
        <taxon>Asterales</taxon>
        <taxon>Asteraceae</taxon>
        <taxon>Asteroideae</taxon>
        <taxon>Anthemideae</taxon>
        <taxon>Anthemidinae</taxon>
        <taxon>Tanacetum</taxon>
    </lineage>
</organism>
<dbReference type="AlphaFoldDB" id="A0A699L4G1"/>
<dbReference type="EMBL" id="BKCJ010575185">
    <property type="protein sequence ID" value="GFB20593.1"/>
    <property type="molecule type" value="Genomic_DNA"/>
</dbReference>
<evidence type="ECO:0008006" key="3">
    <source>
        <dbReference type="Google" id="ProtNLM"/>
    </source>
</evidence>
<feature type="compositionally biased region" description="Basic residues" evidence="1">
    <location>
        <begin position="177"/>
        <end position="186"/>
    </location>
</feature>
<feature type="region of interest" description="Disordered" evidence="1">
    <location>
        <begin position="173"/>
        <end position="196"/>
    </location>
</feature>
<sequence>ICPRLLNQDFVELPYEDELVPFIQELGYSGKCDMLFAIPIVQMHQSWRTFAATINREISLARKEHMPYLRFTKLSSITSSLRKKTIFMRIMINLHTVHDDNLLGTLKFVFKTQDYPQYGALIPNETINQDIKDSKAYKTYLDFAIGNSTPKKERKFKKVSFISFKLSPILEEEPAKKPKRAKKPAKKSTTMPTPGFVIRDTTIESVPKKKTPAKVDRGKGMDLLSDVALLEAA</sequence>
<accession>A0A699L4G1</accession>
<reference evidence="2" key="1">
    <citation type="journal article" date="2019" name="Sci. Rep.">
        <title>Draft genome of Tanacetum cinerariifolium, the natural source of mosquito coil.</title>
        <authorList>
            <person name="Yamashiro T."/>
            <person name="Shiraishi A."/>
            <person name="Satake H."/>
            <person name="Nakayama K."/>
        </authorList>
    </citation>
    <scope>NUCLEOTIDE SEQUENCE</scope>
</reference>
<protein>
    <recommendedName>
        <fullName evidence="3">Histone deacetylase 14</fullName>
    </recommendedName>
</protein>